<name>A0A7I9XSF3_9MYCO</name>
<dbReference type="InterPro" id="IPR035992">
    <property type="entry name" value="Ricin_B-like_lectins"/>
</dbReference>
<sequence>MRDARLTGGLRTAGVALGAVVGVGLVSAGVAGAADPVQVKSRLGNWCLDTPNGSSTAAVVNPCDGSRSQLWVVGPAGQAGGQIESVAFPGNCLSISNSADNTPVLLAACRVNATTEQWNFQPDGQITSALGPCLNVFGGVAQPGTAVIAYHCIPGVADEQWESVAG</sequence>
<dbReference type="Pfam" id="PF00652">
    <property type="entry name" value="Ricin_B_lectin"/>
    <property type="match status" value="1"/>
</dbReference>
<dbReference type="EMBL" id="BLKW01000002">
    <property type="protein sequence ID" value="GFG72925.1"/>
    <property type="molecule type" value="Genomic_DNA"/>
</dbReference>
<reference evidence="2 3" key="1">
    <citation type="journal article" date="2019" name="Emerg. Microbes Infect.">
        <title>Comprehensive subspecies identification of 175 nontuberculous mycobacteria species based on 7547 genomic profiles.</title>
        <authorList>
            <person name="Matsumoto Y."/>
            <person name="Kinjo T."/>
            <person name="Motooka D."/>
            <person name="Nabeya D."/>
            <person name="Jung N."/>
            <person name="Uechi K."/>
            <person name="Horii T."/>
            <person name="Iida T."/>
            <person name="Fujita J."/>
            <person name="Nakamura S."/>
        </authorList>
    </citation>
    <scope>NUCLEOTIDE SEQUENCE [LARGE SCALE GENOMIC DNA]</scope>
    <source>
        <strain evidence="2 3">JCM 17322</strain>
    </source>
</reference>
<evidence type="ECO:0000259" key="1">
    <source>
        <dbReference type="SMART" id="SM00458"/>
    </source>
</evidence>
<comment type="caution">
    <text evidence="2">The sequence shown here is derived from an EMBL/GenBank/DDBJ whole genome shotgun (WGS) entry which is preliminary data.</text>
</comment>
<evidence type="ECO:0000313" key="3">
    <source>
        <dbReference type="Proteomes" id="UP000465361"/>
    </source>
</evidence>
<dbReference type="SUPFAM" id="SSF50370">
    <property type="entry name" value="Ricin B-like lectins"/>
    <property type="match status" value="1"/>
</dbReference>
<evidence type="ECO:0000313" key="2">
    <source>
        <dbReference type="EMBL" id="GFG72925.1"/>
    </source>
</evidence>
<feature type="domain" description="Ricin B lectin" evidence="1">
    <location>
        <begin position="35"/>
        <end position="164"/>
    </location>
</feature>
<dbReference type="AlphaFoldDB" id="A0A7I9XSF3"/>
<dbReference type="InterPro" id="IPR000772">
    <property type="entry name" value="Ricin_B_lectin"/>
</dbReference>
<accession>A0A7I9XSF3</accession>
<dbReference type="SMART" id="SM00458">
    <property type="entry name" value="RICIN"/>
    <property type="match status" value="1"/>
</dbReference>
<dbReference type="Gene3D" id="2.80.10.50">
    <property type="match status" value="1"/>
</dbReference>
<dbReference type="Proteomes" id="UP000465361">
    <property type="component" value="Unassembled WGS sequence"/>
</dbReference>
<dbReference type="PROSITE" id="PS50231">
    <property type="entry name" value="RICIN_B_LECTIN"/>
    <property type="match status" value="1"/>
</dbReference>
<keyword evidence="3" id="KW-1185">Reference proteome</keyword>
<dbReference type="CDD" id="cd00161">
    <property type="entry name" value="beta-trefoil_Ricin-like"/>
    <property type="match status" value="1"/>
</dbReference>
<gene>
    <name evidence="2" type="ORF">MBOT_02900</name>
</gene>
<proteinExistence type="predicted"/>
<protein>
    <recommendedName>
        <fullName evidence="1">Ricin B lectin domain-containing protein</fullName>
    </recommendedName>
</protein>
<organism evidence="2 3">
    <name type="scientific">Mycobacterium botniense</name>
    <dbReference type="NCBI Taxonomy" id="84962"/>
    <lineage>
        <taxon>Bacteria</taxon>
        <taxon>Bacillati</taxon>
        <taxon>Actinomycetota</taxon>
        <taxon>Actinomycetes</taxon>
        <taxon>Mycobacteriales</taxon>
        <taxon>Mycobacteriaceae</taxon>
        <taxon>Mycobacterium</taxon>
    </lineage>
</organism>
<dbReference type="RefSeq" id="WP_163753549.1">
    <property type="nucleotide sequence ID" value="NZ_BLKW01000002.1"/>
</dbReference>